<evidence type="ECO:0000313" key="3">
    <source>
        <dbReference type="Proteomes" id="UP001578633"/>
    </source>
</evidence>
<sequence length="358" mass="39176">MWPSPSFYSPLSGSINRPLSQNDGGRILHYDDPMPQAGPTQQPGAWDSPAEFPFHEPQAPSGPSALQPAWIYGPMHGGMGMGNPCSPGEPTMGVTQASALSMPNSSYGISPSFEALPFQMGAPYSQAAAPFLASPFSPVSQSAEHPDTVELDAAIQHVLQWGTSEADLRCCVERHRSLKDAGIFQNYETMSKASPELLEERLRAIEAALPPNAEAPVRAPSDPSETPNHEPGSLPRNKKLGRRTSQTNARKEGRPKTPRGVTPKSIAKPKTSQGKTSKPKLCPHNNWTCEQRTGQAQWRSRGQLFTHYKEHHLAELRCKGGDGKIRCTFPFCQHGPFPGGGDQFIDHLWYDHMEVPRT</sequence>
<evidence type="ECO:0000313" key="2">
    <source>
        <dbReference type="EMBL" id="KAL1796201.1"/>
    </source>
</evidence>
<feature type="region of interest" description="Disordered" evidence="1">
    <location>
        <begin position="1"/>
        <end position="69"/>
    </location>
</feature>
<dbReference type="RefSeq" id="XP_069306785.1">
    <property type="nucleotide sequence ID" value="XM_069451427.1"/>
</dbReference>
<feature type="region of interest" description="Disordered" evidence="1">
    <location>
        <begin position="210"/>
        <end position="287"/>
    </location>
</feature>
<evidence type="ECO:0008006" key="4">
    <source>
        <dbReference type="Google" id="ProtNLM"/>
    </source>
</evidence>
<organism evidence="2 3">
    <name type="scientific">Alternaria dauci</name>
    <dbReference type="NCBI Taxonomy" id="48095"/>
    <lineage>
        <taxon>Eukaryota</taxon>
        <taxon>Fungi</taxon>
        <taxon>Dikarya</taxon>
        <taxon>Ascomycota</taxon>
        <taxon>Pezizomycotina</taxon>
        <taxon>Dothideomycetes</taxon>
        <taxon>Pleosporomycetidae</taxon>
        <taxon>Pleosporales</taxon>
        <taxon>Pleosporineae</taxon>
        <taxon>Pleosporaceae</taxon>
        <taxon>Alternaria</taxon>
        <taxon>Alternaria sect. Porri</taxon>
    </lineage>
</organism>
<accession>A0ABR3UI94</accession>
<comment type="caution">
    <text evidence="2">The sequence shown here is derived from an EMBL/GenBank/DDBJ whole genome shotgun (WGS) entry which is preliminary data.</text>
</comment>
<protein>
    <recommendedName>
        <fullName evidence="4">C2H2-type domain-containing protein</fullName>
    </recommendedName>
</protein>
<name>A0ABR3UI94_9PLEO</name>
<feature type="compositionally biased region" description="Polar residues" evidence="1">
    <location>
        <begin position="1"/>
        <end position="23"/>
    </location>
</feature>
<keyword evidence="3" id="KW-1185">Reference proteome</keyword>
<evidence type="ECO:0000256" key="1">
    <source>
        <dbReference type="SAM" id="MobiDB-lite"/>
    </source>
</evidence>
<dbReference type="GeneID" id="96085063"/>
<dbReference type="Proteomes" id="UP001578633">
    <property type="component" value="Chromosome 4"/>
</dbReference>
<gene>
    <name evidence="2" type="ORF">ACET3X_004741</name>
</gene>
<proteinExistence type="predicted"/>
<dbReference type="EMBL" id="JBHGVX010000004">
    <property type="protein sequence ID" value="KAL1796201.1"/>
    <property type="molecule type" value="Genomic_DNA"/>
</dbReference>
<reference evidence="2 3" key="1">
    <citation type="submission" date="2024-09" db="EMBL/GenBank/DDBJ databases">
        <title>T2T genomes of carrot and Alternaria dauci and their utility for understanding host-pathogen interaction during carrot leaf blight disease.</title>
        <authorList>
            <person name="Liu W."/>
            <person name="Xu S."/>
            <person name="Ou C."/>
            <person name="Liu X."/>
            <person name="Zhuang F."/>
            <person name="Deng X.W."/>
        </authorList>
    </citation>
    <scope>NUCLEOTIDE SEQUENCE [LARGE SCALE GENOMIC DNA]</scope>
    <source>
        <strain evidence="2 3">A2016</strain>
    </source>
</reference>